<dbReference type="AlphaFoldDB" id="A0AAD2FLA9"/>
<proteinExistence type="predicted"/>
<protein>
    <submittedName>
        <fullName evidence="1">Uncharacterized protein</fullName>
    </submittedName>
</protein>
<organism evidence="1 2">
    <name type="scientific">Cylindrotheca closterium</name>
    <dbReference type="NCBI Taxonomy" id="2856"/>
    <lineage>
        <taxon>Eukaryota</taxon>
        <taxon>Sar</taxon>
        <taxon>Stramenopiles</taxon>
        <taxon>Ochrophyta</taxon>
        <taxon>Bacillariophyta</taxon>
        <taxon>Bacillariophyceae</taxon>
        <taxon>Bacillariophycidae</taxon>
        <taxon>Bacillariales</taxon>
        <taxon>Bacillariaceae</taxon>
        <taxon>Cylindrotheca</taxon>
    </lineage>
</organism>
<name>A0AAD2FLA9_9STRA</name>
<evidence type="ECO:0000313" key="2">
    <source>
        <dbReference type="Proteomes" id="UP001295423"/>
    </source>
</evidence>
<reference evidence="1" key="1">
    <citation type="submission" date="2023-08" db="EMBL/GenBank/DDBJ databases">
        <authorList>
            <person name="Audoor S."/>
            <person name="Bilcke G."/>
        </authorList>
    </citation>
    <scope>NUCLEOTIDE SEQUENCE</scope>
</reference>
<accession>A0AAD2FLA9</accession>
<evidence type="ECO:0000313" key="1">
    <source>
        <dbReference type="EMBL" id="CAJ1940010.1"/>
    </source>
</evidence>
<dbReference type="EMBL" id="CAKOGP040000890">
    <property type="protein sequence ID" value="CAJ1940010.1"/>
    <property type="molecule type" value="Genomic_DNA"/>
</dbReference>
<comment type="caution">
    <text evidence="1">The sequence shown here is derived from an EMBL/GenBank/DDBJ whole genome shotgun (WGS) entry which is preliminary data.</text>
</comment>
<dbReference type="Proteomes" id="UP001295423">
    <property type="component" value="Unassembled WGS sequence"/>
</dbReference>
<keyword evidence="2" id="KW-1185">Reference proteome</keyword>
<gene>
    <name evidence="1" type="ORF">CYCCA115_LOCUS6826</name>
</gene>
<sequence>MKRIYVDYLTSHDILMRTNGVTHRRRSGNQRYERILASCVEEYSKAADKFGFRSALYLKLQALDLPMRFLQYDNTAEKYYPVTETGMRIAFHKVAKKLSERGRKKMSSAIYVNEVTASDILFWDDGFENKSHTGNQLLRRMLEPKVKAYQSTKHQLEMCSKVLWLLRKDHPSIRFLRRCDDNQKYCLCNKEYSVWRIQIILEGMAIADHCPTKDPANTLNMSGNENGHHVILPSQIKCPVPRAVLTRTRGVVKLLSKPTNATLTPHAAVLPMRYGDSGQNQLCSGVAKSEIDGTEKLLQERRKNSALLEIIPTAIMKSLLPTQKQIQAVYSNPEQSHCYLGQHRCADLGSVNKILPPPGFETVALPQQPRTQVAMQEEDRDDAAGQYNHQFKECRESHEECNAFGKEDYMYVEAMSRTMVTGLCGWE</sequence>